<organism evidence="1 2">
    <name type="scientific">Desulfoscipio geothermicus DSM 3669</name>
    <dbReference type="NCBI Taxonomy" id="1121426"/>
    <lineage>
        <taxon>Bacteria</taxon>
        <taxon>Bacillati</taxon>
        <taxon>Bacillota</taxon>
        <taxon>Clostridia</taxon>
        <taxon>Eubacteriales</taxon>
        <taxon>Desulfallaceae</taxon>
        <taxon>Desulfoscipio</taxon>
    </lineage>
</organism>
<evidence type="ECO:0000313" key="2">
    <source>
        <dbReference type="Proteomes" id="UP000199584"/>
    </source>
</evidence>
<sequence>MSYNREEEVFEYLTLLVKELEKARTGNGHENYTAFLHGQIHGLAMSLRLLYPGPDNWGEKAALLVRPVITEHRCNCDEHDG</sequence>
<keyword evidence="2" id="KW-1185">Reference proteome</keyword>
<dbReference type="RefSeq" id="WP_092483321.1">
    <property type="nucleotide sequence ID" value="NZ_FOYM01000013.1"/>
</dbReference>
<dbReference type="AlphaFoldDB" id="A0A1I6DM58"/>
<dbReference type="EMBL" id="FOYM01000013">
    <property type="protein sequence ID" value="SFR06457.1"/>
    <property type="molecule type" value="Genomic_DNA"/>
</dbReference>
<dbReference type="OrthoDB" id="1808412at2"/>
<keyword evidence="1" id="KW-0808">Transferase</keyword>
<dbReference type="Proteomes" id="UP000199584">
    <property type="component" value="Unassembled WGS sequence"/>
</dbReference>
<gene>
    <name evidence="1" type="ORF">SAMN05660706_11363</name>
</gene>
<dbReference type="GO" id="GO:0016301">
    <property type="term" value="F:kinase activity"/>
    <property type="evidence" value="ECO:0007669"/>
    <property type="project" value="UniProtKB-KW"/>
</dbReference>
<keyword evidence="1" id="KW-0418">Kinase</keyword>
<accession>A0A1I6DM58</accession>
<protein>
    <submittedName>
        <fullName evidence="1">LAO/AO transport system kinase</fullName>
    </submittedName>
</protein>
<reference evidence="2" key="1">
    <citation type="submission" date="2016-10" db="EMBL/GenBank/DDBJ databases">
        <authorList>
            <person name="Varghese N."/>
            <person name="Submissions S."/>
        </authorList>
    </citation>
    <scope>NUCLEOTIDE SEQUENCE [LARGE SCALE GENOMIC DNA]</scope>
    <source>
        <strain evidence="2">DSM 3669</strain>
    </source>
</reference>
<proteinExistence type="predicted"/>
<evidence type="ECO:0000313" key="1">
    <source>
        <dbReference type="EMBL" id="SFR06457.1"/>
    </source>
</evidence>
<name>A0A1I6DM58_9FIRM</name>
<dbReference type="STRING" id="39060.SAMN05660706_11363"/>